<dbReference type="Proteomes" id="UP000289841">
    <property type="component" value="Chromosome"/>
</dbReference>
<sequence>MEIEKFFKSWYRVFATNVSKDIMNKRVLSKGNLPWHIFTWGEVGSIEGLEALNCLKKSDFTEVIAFSGYPNNFSKIKKIKSNADLEKLLDNRNDIYITAKDFSWTFVKTHESNLGPYFKFKELKNCLNWYWDGLHDAKIIKVAEVNSDIKNKKNYLELLLDSRQAIVDNKVKNIRLYDYKFKDGNLESIKTFWISDSLEKNENRYIITLETADIHNNKSILKIEFDYAEVKRH</sequence>
<dbReference type="OrthoDB" id="279224at2"/>
<reference evidence="1 2" key="1">
    <citation type="submission" date="2019-01" db="EMBL/GenBank/DDBJ databases">
        <authorList>
            <consortium name="Pathogen Informatics"/>
        </authorList>
    </citation>
    <scope>NUCLEOTIDE SEQUENCE [LARGE SCALE GENOMIC DNA]</scope>
    <source>
        <strain evidence="1 2">NCTC10138</strain>
    </source>
</reference>
<proteinExistence type="predicted"/>
<dbReference type="STRING" id="1278311.GCA_000428705_01550"/>
<dbReference type="Pfam" id="PF14101">
    <property type="entry name" value="DUF4275"/>
    <property type="match status" value="1"/>
</dbReference>
<dbReference type="EMBL" id="LR215048">
    <property type="protein sequence ID" value="VEU80026.1"/>
    <property type="molecule type" value="Genomic_DNA"/>
</dbReference>
<protein>
    <submittedName>
        <fullName evidence="1">Uncharacterized protein</fullName>
    </submittedName>
</protein>
<gene>
    <name evidence="1" type="ORF">NCTC10138_00380</name>
</gene>
<dbReference type="KEGG" id="aaxa:NCTC10138_00380"/>
<dbReference type="InterPro" id="IPR025454">
    <property type="entry name" value="DUF4275"/>
</dbReference>
<keyword evidence="2" id="KW-1185">Reference proteome</keyword>
<accession>A0A449BC64</accession>
<dbReference type="RefSeq" id="WP_026390967.1">
    <property type="nucleotide sequence ID" value="NZ_LR215048.1"/>
</dbReference>
<dbReference type="AlphaFoldDB" id="A0A449BC64"/>
<evidence type="ECO:0000313" key="2">
    <source>
        <dbReference type="Proteomes" id="UP000289841"/>
    </source>
</evidence>
<organism evidence="1 2">
    <name type="scientific">Haploplasma axanthum</name>
    <name type="common">Acholeplasma axanthum</name>
    <dbReference type="NCBI Taxonomy" id="29552"/>
    <lineage>
        <taxon>Bacteria</taxon>
        <taxon>Bacillati</taxon>
        <taxon>Mycoplasmatota</taxon>
        <taxon>Mollicutes</taxon>
        <taxon>Acholeplasmatales</taxon>
        <taxon>Acholeplasmataceae</taxon>
        <taxon>Haploplasma</taxon>
    </lineage>
</organism>
<evidence type="ECO:0000313" key="1">
    <source>
        <dbReference type="EMBL" id="VEU80026.1"/>
    </source>
</evidence>
<name>A0A449BC64_HAPAX</name>